<protein>
    <submittedName>
        <fullName evidence="7">KLF10_11</fullName>
    </submittedName>
</protein>
<dbReference type="GO" id="GO:0008270">
    <property type="term" value="F:zinc ion binding"/>
    <property type="evidence" value="ECO:0007669"/>
    <property type="project" value="UniProtKB-KW"/>
</dbReference>
<dbReference type="GO" id="GO:0000981">
    <property type="term" value="F:DNA-binding transcription factor activity, RNA polymerase II-specific"/>
    <property type="evidence" value="ECO:0007669"/>
    <property type="project" value="TreeGrafter"/>
</dbReference>
<evidence type="ECO:0000313" key="8">
    <source>
        <dbReference type="Proteomes" id="UP000675881"/>
    </source>
</evidence>
<evidence type="ECO:0000256" key="5">
    <source>
        <dbReference type="ARBA" id="ARBA00022833"/>
    </source>
</evidence>
<dbReference type="InterPro" id="IPR013087">
    <property type="entry name" value="Znf_C2H2_type"/>
</dbReference>
<keyword evidence="5" id="KW-0862">Zinc</keyword>
<keyword evidence="8" id="KW-1185">Reference proteome</keyword>
<reference evidence="7" key="1">
    <citation type="submission" date="2021-02" db="EMBL/GenBank/DDBJ databases">
        <authorList>
            <person name="Bekaert M."/>
        </authorList>
    </citation>
    <scope>NUCLEOTIDE SEQUENCE</scope>
    <source>
        <strain evidence="7">IoA-00</strain>
    </source>
</reference>
<name>A0A7R8H5N1_LEPSM</name>
<evidence type="ECO:0000256" key="4">
    <source>
        <dbReference type="ARBA" id="ARBA00022771"/>
    </source>
</evidence>
<proteinExistence type="predicted"/>
<dbReference type="SUPFAM" id="SSF57667">
    <property type="entry name" value="beta-beta-alpha zinc fingers"/>
    <property type="match status" value="1"/>
</dbReference>
<dbReference type="Gene3D" id="3.30.160.60">
    <property type="entry name" value="Classic Zinc Finger"/>
    <property type="match status" value="1"/>
</dbReference>
<dbReference type="GO" id="GO:0005634">
    <property type="term" value="C:nucleus"/>
    <property type="evidence" value="ECO:0007669"/>
    <property type="project" value="UniProtKB-SubCell"/>
</dbReference>
<accession>A0A7R8H5N1</accession>
<dbReference type="FunFam" id="3.30.160.60:FF:000018">
    <property type="entry name" value="Krueppel-like factor 15"/>
    <property type="match status" value="1"/>
</dbReference>
<evidence type="ECO:0000256" key="1">
    <source>
        <dbReference type="ARBA" id="ARBA00004123"/>
    </source>
</evidence>
<keyword evidence="2" id="KW-0479">Metal-binding</keyword>
<dbReference type="PROSITE" id="PS50157">
    <property type="entry name" value="ZINC_FINGER_C2H2_2"/>
    <property type="match status" value="1"/>
</dbReference>
<dbReference type="PROSITE" id="PS00028">
    <property type="entry name" value="ZINC_FINGER_C2H2_1"/>
    <property type="match status" value="1"/>
</dbReference>
<keyword evidence="4" id="KW-0863">Zinc-finger</keyword>
<dbReference type="PANTHER" id="PTHR23235">
    <property type="entry name" value="KRUEPPEL-LIKE TRANSCRIPTION FACTOR"/>
    <property type="match status" value="1"/>
</dbReference>
<evidence type="ECO:0000256" key="6">
    <source>
        <dbReference type="ARBA" id="ARBA00023242"/>
    </source>
</evidence>
<dbReference type="PANTHER" id="PTHR23235:SF65">
    <property type="entry name" value="KRUEPPEL-LIKE FACTOR 11"/>
    <property type="match status" value="1"/>
</dbReference>
<keyword evidence="3" id="KW-0677">Repeat</keyword>
<evidence type="ECO:0000313" key="7">
    <source>
        <dbReference type="EMBL" id="CAF2886502.1"/>
    </source>
</evidence>
<dbReference type="Proteomes" id="UP000675881">
    <property type="component" value="Chromosome 3"/>
</dbReference>
<dbReference type="Pfam" id="PF00096">
    <property type="entry name" value="zf-C2H2"/>
    <property type="match status" value="1"/>
</dbReference>
<organism evidence="7 8">
    <name type="scientific">Lepeophtheirus salmonis</name>
    <name type="common">Salmon louse</name>
    <name type="synonym">Caligus salmonis</name>
    <dbReference type="NCBI Taxonomy" id="72036"/>
    <lineage>
        <taxon>Eukaryota</taxon>
        <taxon>Metazoa</taxon>
        <taxon>Ecdysozoa</taxon>
        <taxon>Arthropoda</taxon>
        <taxon>Crustacea</taxon>
        <taxon>Multicrustacea</taxon>
        <taxon>Hexanauplia</taxon>
        <taxon>Copepoda</taxon>
        <taxon>Siphonostomatoida</taxon>
        <taxon>Caligidae</taxon>
        <taxon>Lepeophtheirus</taxon>
    </lineage>
</organism>
<dbReference type="GO" id="GO:0000978">
    <property type="term" value="F:RNA polymerase II cis-regulatory region sequence-specific DNA binding"/>
    <property type="evidence" value="ECO:0007669"/>
    <property type="project" value="TreeGrafter"/>
</dbReference>
<sequence>MKKRFISDLEKHPNLFNFNVDSPPLSPPSSVCGDDISPSLVMNATNDSKKFSEEYCTDGKFKDISSAVLTPPQSNHGDEDYMGFDEDDFMDVGSSDDTNNGLGFEPKILKEFPQSSSWSKKDEIFVVTKNTDREALDLSKESIKENTQSEPLCLTVDRKEEEHSSLPGNLLPKVNQAMQQIRVDTDLGSSNHIHNQWKYIFGERPYSCTVNGCAKKFARSDELSRHRRAHSGERKFACPVCNRRFYSFGSLDETSKAAFKQKISITSSLAIRAQENKNTAGDFPQANGPALYENKIPSSSRLVV</sequence>
<dbReference type="SMART" id="SM00355">
    <property type="entry name" value="ZnF_C2H2"/>
    <property type="match status" value="1"/>
</dbReference>
<evidence type="ECO:0000256" key="2">
    <source>
        <dbReference type="ARBA" id="ARBA00022723"/>
    </source>
</evidence>
<dbReference type="AlphaFoldDB" id="A0A7R8H5N1"/>
<keyword evidence="6" id="KW-0539">Nucleus</keyword>
<dbReference type="OrthoDB" id="4748970at2759"/>
<evidence type="ECO:0000256" key="3">
    <source>
        <dbReference type="ARBA" id="ARBA00022737"/>
    </source>
</evidence>
<comment type="subcellular location">
    <subcellularLocation>
        <location evidence="1">Nucleus</location>
    </subcellularLocation>
</comment>
<gene>
    <name evidence="7" type="ORF">LSAA_7433</name>
</gene>
<dbReference type="EMBL" id="HG994582">
    <property type="protein sequence ID" value="CAF2886502.1"/>
    <property type="molecule type" value="Genomic_DNA"/>
</dbReference>
<dbReference type="InterPro" id="IPR036236">
    <property type="entry name" value="Znf_C2H2_sf"/>
</dbReference>